<accession>A0A4P9Z526</accession>
<reference evidence="4" key="1">
    <citation type="journal article" date="2018" name="Nat. Microbiol.">
        <title>Leveraging single-cell genomics to expand the fungal tree of life.</title>
        <authorList>
            <person name="Ahrendt S.R."/>
            <person name="Quandt C.A."/>
            <person name="Ciobanu D."/>
            <person name="Clum A."/>
            <person name="Salamov A."/>
            <person name="Andreopoulos B."/>
            <person name="Cheng J.F."/>
            <person name="Woyke T."/>
            <person name="Pelin A."/>
            <person name="Henrissat B."/>
            <person name="Reynolds N.K."/>
            <person name="Benny G.L."/>
            <person name="Smith M.E."/>
            <person name="James T.Y."/>
            <person name="Grigoriev I.V."/>
        </authorList>
    </citation>
    <scope>NUCLEOTIDE SEQUENCE [LARGE SCALE GENOMIC DNA]</scope>
    <source>
        <strain evidence="4">Benny S71-1</strain>
    </source>
</reference>
<dbReference type="EMBL" id="KZ989190">
    <property type="protein sequence ID" value="RKP27538.1"/>
    <property type="molecule type" value="Genomic_DNA"/>
</dbReference>
<evidence type="ECO:0000256" key="1">
    <source>
        <dbReference type="SAM" id="MobiDB-lite"/>
    </source>
</evidence>
<feature type="chain" id="PRO_5020387113" evidence="2">
    <location>
        <begin position="26"/>
        <end position="626"/>
    </location>
</feature>
<feature type="compositionally biased region" description="Low complexity" evidence="1">
    <location>
        <begin position="408"/>
        <end position="419"/>
    </location>
</feature>
<evidence type="ECO:0000313" key="4">
    <source>
        <dbReference type="Proteomes" id="UP000278143"/>
    </source>
</evidence>
<feature type="region of interest" description="Disordered" evidence="1">
    <location>
        <begin position="221"/>
        <end position="244"/>
    </location>
</feature>
<feature type="region of interest" description="Disordered" evidence="1">
    <location>
        <begin position="402"/>
        <end position="428"/>
    </location>
</feature>
<gene>
    <name evidence="3" type="ORF">SYNPS1DRAFT_26808</name>
</gene>
<feature type="region of interest" description="Disordered" evidence="1">
    <location>
        <begin position="173"/>
        <end position="201"/>
    </location>
</feature>
<keyword evidence="4" id="KW-1185">Reference proteome</keyword>
<sequence length="626" mass="68069">MRATRHAIIAASCLLATLHLLCCNAAVMVTSPMVGQLLRMSLARLPAASTAFAANAQTIARAFLCHTHGQFPGLYIARHVMARSIWLLLLLPCPPARLNPGPPASPTYTTVMACKRFRRQGSDTMAAVFRELSAKSSMLSMSTAVTSANGSQLSLPRTTRSSMAYTFVGAHERAAPPVEPTPVQRGGGGSSSHRKKSSRMGATLRSAAGFLKKLCTPMTVRSGAKSPNRPCDTTAQTKRSAGKSAKWPVYRRKLRFRGRSVAFLADSTASAPVMSSSAVASGDGTGHNEDGHAAEASCFCALHGAVSTAFEHHPCCPLVNDASIASLAAGWPDNASTSAPPELVQMSSRRSISAAGLAERLRVWKPRGHRFHARSHSQPSIVQSHRRNVQLLTAYYNDSAGTRPWTDAAAPAPSSAPASPRRRRGGSLDLPRTAELFHALPVKAQRQLFSPEERLVLTGRPDDAPLRRRPSQYRLDEQAIFSDQYSLDDIAVDMDAAEAEETGVQQQPLPPVHQYRRNRSAIIMDGQPSPSRGIQAALAFNRRHTTATAATPSDALLTAAHRPHASNLSDRHYHYNDSRVRRLLRRFRSRQRFDEMLWFGFAGEEEGEGRTLTVRVTLTPDMLQSL</sequence>
<proteinExistence type="predicted"/>
<evidence type="ECO:0000313" key="3">
    <source>
        <dbReference type="EMBL" id="RKP27538.1"/>
    </source>
</evidence>
<dbReference type="OrthoDB" id="5594568at2759"/>
<keyword evidence="2" id="KW-0732">Signal</keyword>
<dbReference type="Proteomes" id="UP000278143">
    <property type="component" value="Unassembled WGS sequence"/>
</dbReference>
<feature type="signal peptide" evidence="2">
    <location>
        <begin position="1"/>
        <end position="25"/>
    </location>
</feature>
<evidence type="ECO:0000256" key="2">
    <source>
        <dbReference type="SAM" id="SignalP"/>
    </source>
</evidence>
<organism evidence="3 4">
    <name type="scientific">Syncephalis pseudoplumigaleata</name>
    <dbReference type="NCBI Taxonomy" id="1712513"/>
    <lineage>
        <taxon>Eukaryota</taxon>
        <taxon>Fungi</taxon>
        <taxon>Fungi incertae sedis</taxon>
        <taxon>Zoopagomycota</taxon>
        <taxon>Zoopagomycotina</taxon>
        <taxon>Zoopagomycetes</taxon>
        <taxon>Zoopagales</taxon>
        <taxon>Piptocephalidaceae</taxon>
        <taxon>Syncephalis</taxon>
    </lineage>
</organism>
<name>A0A4P9Z526_9FUNG</name>
<protein>
    <submittedName>
        <fullName evidence="3">Uncharacterized protein</fullName>
    </submittedName>
</protein>
<dbReference type="AlphaFoldDB" id="A0A4P9Z526"/>